<accession>A0A139A955</accession>
<sequence length="219" mass="22150">MSLWEQKVSGNHVSGTPIAGETPGVSEIDRAAARAPGFEGTPIGQGALQGETGYEKPFITASGTTASIPHMKQTAPTAEGDSGVLSPDHVPGRSSGTRSGLPHQGPAAVYAGQRLTSGHERKDVRTAAGGTGTAGAVADFAPLATPHATSAQVPAQAPMPTADPQLTAAAFGIDNEAALHGIEEGQKARGIAPTKGIHHEEKSLAPGIAKSNVPPERRV</sequence>
<feature type="region of interest" description="Disordered" evidence="1">
    <location>
        <begin position="74"/>
        <end position="105"/>
    </location>
</feature>
<organism evidence="2 3">
    <name type="scientific">Gonapodya prolifera (strain JEL478)</name>
    <name type="common">Monoblepharis prolifera</name>
    <dbReference type="NCBI Taxonomy" id="1344416"/>
    <lineage>
        <taxon>Eukaryota</taxon>
        <taxon>Fungi</taxon>
        <taxon>Fungi incertae sedis</taxon>
        <taxon>Chytridiomycota</taxon>
        <taxon>Chytridiomycota incertae sedis</taxon>
        <taxon>Monoblepharidomycetes</taxon>
        <taxon>Monoblepharidales</taxon>
        <taxon>Gonapodyaceae</taxon>
        <taxon>Gonapodya</taxon>
    </lineage>
</organism>
<name>A0A139A955_GONPJ</name>
<gene>
    <name evidence="2" type="ORF">M427DRAFT_382093</name>
</gene>
<reference evidence="2 3" key="1">
    <citation type="journal article" date="2015" name="Genome Biol. Evol.">
        <title>Phylogenomic analyses indicate that early fungi evolved digesting cell walls of algal ancestors of land plants.</title>
        <authorList>
            <person name="Chang Y."/>
            <person name="Wang S."/>
            <person name="Sekimoto S."/>
            <person name="Aerts A.L."/>
            <person name="Choi C."/>
            <person name="Clum A."/>
            <person name="LaButti K.M."/>
            <person name="Lindquist E.A."/>
            <person name="Yee Ngan C."/>
            <person name="Ohm R.A."/>
            <person name="Salamov A.A."/>
            <person name="Grigoriev I.V."/>
            <person name="Spatafora J.W."/>
            <person name="Berbee M.L."/>
        </authorList>
    </citation>
    <scope>NUCLEOTIDE SEQUENCE [LARGE SCALE GENOMIC DNA]</scope>
    <source>
        <strain evidence="2 3">JEL478</strain>
    </source>
</reference>
<keyword evidence="3" id="KW-1185">Reference proteome</keyword>
<evidence type="ECO:0000256" key="1">
    <source>
        <dbReference type="SAM" id="MobiDB-lite"/>
    </source>
</evidence>
<protein>
    <submittedName>
        <fullName evidence="2">Uncharacterized protein</fullName>
    </submittedName>
</protein>
<evidence type="ECO:0000313" key="3">
    <source>
        <dbReference type="Proteomes" id="UP000070544"/>
    </source>
</evidence>
<feature type="region of interest" description="Disordered" evidence="1">
    <location>
        <begin position="1"/>
        <end position="23"/>
    </location>
</feature>
<dbReference type="AlphaFoldDB" id="A0A139A955"/>
<proteinExistence type="predicted"/>
<evidence type="ECO:0000313" key="2">
    <source>
        <dbReference type="EMBL" id="KXS13277.1"/>
    </source>
</evidence>
<dbReference type="Proteomes" id="UP000070544">
    <property type="component" value="Unassembled WGS sequence"/>
</dbReference>
<feature type="region of interest" description="Disordered" evidence="1">
    <location>
        <begin position="196"/>
        <end position="219"/>
    </location>
</feature>
<dbReference type="EMBL" id="KQ965780">
    <property type="protein sequence ID" value="KXS13277.1"/>
    <property type="molecule type" value="Genomic_DNA"/>
</dbReference>